<keyword evidence="2" id="KW-1185">Reference proteome</keyword>
<evidence type="ECO:0000313" key="1">
    <source>
        <dbReference type="EMBL" id="MEC0231290.1"/>
    </source>
</evidence>
<dbReference type="Pfam" id="PF05069">
    <property type="entry name" value="Phage_tail_S"/>
    <property type="match status" value="1"/>
</dbReference>
<organism evidence="1 2">
    <name type="scientific">Paenibacillus alba</name>
    <dbReference type="NCBI Taxonomy" id="1197127"/>
    <lineage>
        <taxon>Bacteria</taxon>
        <taxon>Bacillati</taxon>
        <taxon>Bacillota</taxon>
        <taxon>Bacilli</taxon>
        <taxon>Bacillales</taxon>
        <taxon>Paenibacillaceae</taxon>
        <taxon>Paenibacillus</taxon>
    </lineage>
</organism>
<reference evidence="1 2" key="1">
    <citation type="submission" date="2023-03" db="EMBL/GenBank/DDBJ databases">
        <title>Bacillus Genome Sequencing.</title>
        <authorList>
            <person name="Dunlap C."/>
        </authorList>
    </citation>
    <scope>NUCLEOTIDE SEQUENCE [LARGE SCALE GENOMIC DNA]</scope>
    <source>
        <strain evidence="1 2">BD-533</strain>
    </source>
</reference>
<name>A0ABU6GAR6_9BACL</name>
<dbReference type="RefSeq" id="WP_326075271.1">
    <property type="nucleotide sequence ID" value="NZ_JARLKY010000090.1"/>
</dbReference>
<comment type="caution">
    <text evidence="1">The sequence shown here is derived from an EMBL/GenBank/DDBJ whole genome shotgun (WGS) entry which is preliminary data.</text>
</comment>
<sequence>MNVEVKIDVKQVLAAMDNMRKRALNLRPFMGAVGMIMIKSTHENFEAEGRPAKWIGWSPLTKKIYDGQAMDNAIGKGLKSKHKTQKGRANFIHKQYKNNLVALGARKILQSSGGLKKSIVIGKLTSSSVEVGSSLEYSRIQQVGGVILPKKAKSLAIPLAGGFLKLKKTKLPARPYLKLQQSDNETILRVAKDYLERGVIG</sequence>
<proteinExistence type="predicted"/>
<evidence type="ECO:0000313" key="2">
    <source>
        <dbReference type="Proteomes" id="UP001338137"/>
    </source>
</evidence>
<dbReference type="Proteomes" id="UP001338137">
    <property type="component" value="Unassembled WGS sequence"/>
</dbReference>
<dbReference type="EMBL" id="JARLKY010000090">
    <property type="protein sequence ID" value="MEC0231290.1"/>
    <property type="molecule type" value="Genomic_DNA"/>
</dbReference>
<gene>
    <name evidence="1" type="ORF">P4I72_29750</name>
</gene>
<accession>A0ABU6GAR6</accession>
<dbReference type="InterPro" id="IPR006522">
    <property type="entry name" value="Phage_virion_morphogenesis"/>
</dbReference>
<protein>
    <submittedName>
        <fullName evidence="1">Phage virion morphogenesis protein</fullName>
    </submittedName>
</protein>